<feature type="compositionally biased region" description="Basic and acidic residues" evidence="1">
    <location>
        <begin position="186"/>
        <end position="210"/>
    </location>
</feature>
<keyword evidence="5" id="KW-1185">Reference proteome</keyword>
<dbReference type="AlphaFoldDB" id="A0A2I7M403"/>
<evidence type="ECO:0000313" key="4">
    <source>
        <dbReference type="Proteomes" id="UP000236447"/>
    </source>
</evidence>
<feature type="compositionally biased region" description="Acidic residues" evidence="1">
    <location>
        <begin position="57"/>
        <end position="69"/>
    </location>
</feature>
<reference evidence="2 5" key="3">
    <citation type="journal article" date="2017" name="Int. J. Syst. Evol. Microbiol.">
        <title>Adaptation of Surface-Associated Bacteria to the Open Ocean: A Genomically Distinct Subpopulation of Phaeobacter gallaeciensis Colonizes Pacific Mesozooplankton.</title>
        <authorList>
            <person name="Freese H.M."/>
            <person name="Methner A."/>
            <person name="Overmann J."/>
        </authorList>
    </citation>
    <scope>NUCLEOTIDE SEQUENCE [LARGE SCALE GENOMIC DNA]</scope>
    <source>
        <strain evidence="2 5">P66</strain>
        <plasmid evidence="2 5">pP66_a</plasmid>
    </source>
</reference>
<evidence type="ECO:0000313" key="3">
    <source>
        <dbReference type="EMBL" id="AUR01125.1"/>
    </source>
</evidence>
<evidence type="ECO:0000313" key="5">
    <source>
        <dbReference type="Proteomes" id="UP000236536"/>
    </source>
</evidence>
<reference evidence="3 4" key="1">
    <citation type="journal article" date="2017" name="Front. Microbiol.">
        <title>Phaeobacter piscinae sp. nov., a species of the Roseobacter group and potential aquaculture probiont.</title>
        <authorList>
            <person name="Sonnenschein E.C."/>
            <person name="Phippen C.B.W."/>
            <person name="Nielsen K.F."/>
            <person name="Mateiu R.V."/>
            <person name="Melchiorsen J."/>
            <person name="Gram L."/>
            <person name="Overmann J."/>
            <person name="Freese H.M."/>
        </authorList>
    </citation>
    <scope>NUCLEOTIDE SEQUENCE [LARGE SCALE GENOMIC DNA]</scope>
    <source>
        <strain evidence="3 4">P88</strain>
        <plasmid evidence="4">pp88_a</plasmid>
        <plasmid evidence="3">pP88_a</plasmid>
    </source>
</reference>
<proteinExistence type="predicted"/>
<feature type="region of interest" description="Disordered" evidence="1">
    <location>
        <begin position="1"/>
        <end position="140"/>
    </location>
</feature>
<evidence type="ECO:0008006" key="6">
    <source>
        <dbReference type="Google" id="ProtNLM"/>
    </source>
</evidence>
<evidence type="ECO:0000256" key="1">
    <source>
        <dbReference type="SAM" id="MobiDB-lite"/>
    </source>
</evidence>
<dbReference type="Proteomes" id="UP000236447">
    <property type="component" value="Plasmid pP88_a"/>
</dbReference>
<evidence type="ECO:0000313" key="2">
    <source>
        <dbReference type="EMBL" id="AUQ96613.1"/>
    </source>
</evidence>
<geneLocation type="plasmid" evidence="4">
    <name>pp88_a</name>
</geneLocation>
<keyword evidence="3" id="KW-0614">Plasmid</keyword>
<geneLocation type="plasmid" evidence="3">
    <name>pP88_a</name>
</geneLocation>
<feature type="region of interest" description="Disordered" evidence="1">
    <location>
        <begin position="159"/>
        <end position="217"/>
    </location>
</feature>
<dbReference type="EMBL" id="CP010706">
    <property type="protein sequence ID" value="AUQ96613.1"/>
    <property type="molecule type" value="Genomic_DNA"/>
</dbReference>
<sequence length="217" mass="24469">MTTAKKNDPELWQEVKKEITQSDKGGEPGEWSARKAQLAVQMYKRRGGTYADKGPDQDETDLNQWSEEDWGTKSGAKSSDTGERYLPKDVRMVLTEDEYRRSTAKKQSDTHDGSEQFSDQPDDVQDKVAQITETGPTYDMLYERAQDLEIDGRSEMSKEDLLNAIRQSTDDNGRAKGSKAALNARSKSELYQRAKDRDVSGRSEMCKSELVDALAKP</sequence>
<gene>
    <name evidence="2" type="ORF">PhaeoP66_03886</name>
    <name evidence="3" type="ORF">PhaeoP88_03812</name>
</gene>
<reference evidence="4 5" key="2">
    <citation type="journal article" date="2017" name="Genome Biol. Evol.">
        <title>Trajectories and Drivers of Genome Evolution in Surface-Associated Marine Phaeobacter.</title>
        <authorList>
            <person name="Freese H.M."/>
            <person name="Sikorski J."/>
            <person name="Bunk B."/>
            <person name="Scheuner C."/>
            <person name="Meier-Kolthoff J.P."/>
            <person name="Sproer C."/>
            <person name="Gram L."/>
            <person name="Overmann J."/>
        </authorList>
    </citation>
    <scope>NUCLEOTIDE SEQUENCE [LARGE SCALE GENOMIC DNA]</scope>
    <source>
        <strain evidence="2 5">P66</strain>
        <strain evidence="3 4">P88</strain>
        <plasmid evidence="2 5">pP66_a</plasmid>
        <plasmid evidence="3">pP88_a</plasmid>
        <plasmid evidence="4">pp88_a</plasmid>
    </source>
</reference>
<dbReference type="RefSeq" id="WP_102875446.1">
    <property type="nucleotide sequence ID" value="NZ_CP010600.1"/>
</dbReference>
<name>A0A2I7M403_9RHOB</name>
<feature type="compositionally biased region" description="Basic and acidic residues" evidence="1">
    <location>
        <begin position="80"/>
        <end position="91"/>
    </location>
</feature>
<protein>
    <recommendedName>
        <fullName evidence="6">DUF5872 domain-containing protein</fullName>
    </recommendedName>
</protein>
<feature type="compositionally biased region" description="Basic and acidic residues" evidence="1">
    <location>
        <begin position="97"/>
        <end position="114"/>
    </location>
</feature>
<geneLocation type="plasmid" evidence="2 5">
    <name>pP66_a</name>
</geneLocation>
<feature type="compositionally biased region" description="Basic and acidic residues" evidence="1">
    <location>
        <begin position="1"/>
        <end position="27"/>
    </location>
</feature>
<dbReference type="EMBL" id="CP010726">
    <property type="protein sequence ID" value="AUR01125.1"/>
    <property type="molecule type" value="Genomic_DNA"/>
</dbReference>
<dbReference type="Proteomes" id="UP000236536">
    <property type="component" value="Plasmid pP66_a"/>
</dbReference>
<accession>A0A2I7M403</accession>
<organism evidence="3 4">
    <name type="scientific">Phaeobacter inhibens</name>
    <dbReference type="NCBI Taxonomy" id="221822"/>
    <lineage>
        <taxon>Bacteria</taxon>
        <taxon>Pseudomonadati</taxon>
        <taxon>Pseudomonadota</taxon>
        <taxon>Alphaproteobacteria</taxon>
        <taxon>Rhodobacterales</taxon>
        <taxon>Roseobacteraceae</taxon>
        <taxon>Phaeobacter</taxon>
    </lineage>
</organism>